<keyword evidence="5 6" id="KW-0788">Thiol protease</keyword>
<evidence type="ECO:0000313" key="11">
    <source>
        <dbReference type="Proteomes" id="UP000095192"/>
    </source>
</evidence>
<dbReference type="SUPFAM" id="SSF54001">
    <property type="entry name" value="Cysteine proteinases"/>
    <property type="match status" value="1"/>
</dbReference>
<feature type="region of interest" description="Disordered" evidence="7">
    <location>
        <begin position="460"/>
        <end position="496"/>
    </location>
</feature>
<evidence type="ECO:0000256" key="5">
    <source>
        <dbReference type="ARBA" id="ARBA00022807"/>
    </source>
</evidence>
<dbReference type="EC" id="3.4.19.12" evidence="6"/>
<dbReference type="Gene3D" id="3.90.70.10">
    <property type="entry name" value="Cysteine proteinases"/>
    <property type="match status" value="1"/>
</dbReference>
<comment type="catalytic activity">
    <reaction evidence="1 6">
        <text>Thiol-dependent hydrolysis of ester, thioester, amide, peptide and isopeptide bonds formed by the C-terminal Gly of ubiquitin (a 76-residue protein attached to proteins as an intracellular targeting signal).</text>
        <dbReference type="EC" id="3.4.19.12"/>
    </reaction>
</comment>
<evidence type="ECO:0000256" key="3">
    <source>
        <dbReference type="ARBA" id="ARBA00022786"/>
    </source>
</evidence>
<protein>
    <recommendedName>
        <fullName evidence="6">Ubiquitin carboxyl-terminal hydrolase</fullName>
        <ecNumber evidence="6">3.4.19.12</ecNumber>
    </recommendedName>
</protein>
<dbReference type="InterPro" id="IPR018200">
    <property type="entry name" value="USP_CS"/>
</dbReference>
<evidence type="ECO:0000256" key="4">
    <source>
        <dbReference type="ARBA" id="ARBA00022801"/>
    </source>
</evidence>
<dbReference type="Pfam" id="PF00240">
    <property type="entry name" value="ubiquitin"/>
    <property type="match status" value="1"/>
</dbReference>
<dbReference type="VEuPathDB" id="ToxoDB:cyc_03378"/>
<dbReference type="InterPro" id="IPR001394">
    <property type="entry name" value="Peptidase_C19_UCH"/>
</dbReference>
<evidence type="ECO:0000256" key="6">
    <source>
        <dbReference type="RuleBase" id="RU366025"/>
    </source>
</evidence>
<evidence type="ECO:0000313" key="10">
    <source>
        <dbReference type="EMBL" id="OEH80104.1"/>
    </source>
</evidence>
<feature type="compositionally biased region" description="Basic and acidic residues" evidence="7">
    <location>
        <begin position="476"/>
        <end position="489"/>
    </location>
</feature>
<feature type="domain" description="Ubiquitin-like" evidence="8">
    <location>
        <begin position="4"/>
        <end position="63"/>
    </location>
</feature>
<gene>
    <name evidence="10" type="ORF">cyc_03378</name>
</gene>
<dbReference type="InterPro" id="IPR000626">
    <property type="entry name" value="Ubiquitin-like_dom"/>
</dbReference>
<dbReference type="Proteomes" id="UP000095192">
    <property type="component" value="Unassembled WGS sequence"/>
</dbReference>
<dbReference type="PROSITE" id="PS00972">
    <property type="entry name" value="USP_1"/>
    <property type="match status" value="1"/>
</dbReference>
<dbReference type="InterPro" id="IPR029071">
    <property type="entry name" value="Ubiquitin-like_domsf"/>
</dbReference>
<evidence type="ECO:0000256" key="7">
    <source>
        <dbReference type="SAM" id="MobiDB-lite"/>
    </source>
</evidence>
<dbReference type="Pfam" id="PF00443">
    <property type="entry name" value="UCH"/>
    <property type="match status" value="1"/>
</dbReference>
<dbReference type="InterPro" id="IPR038765">
    <property type="entry name" value="Papain-like_cys_pep_sf"/>
</dbReference>
<accession>A0A1D3D9H1</accession>
<dbReference type="PROSITE" id="PS50053">
    <property type="entry name" value="UBIQUITIN_2"/>
    <property type="match status" value="1"/>
</dbReference>
<dbReference type="GO" id="GO:0070628">
    <property type="term" value="F:proteasome binding"/>
    <property type="evidence" value="ECO:0007669"/>
    <property type="project" value="TreeGrafter"/>
</dbReference>
<feature type="compositionally biased region" description="Low complexity" evidence="7">
    <location>
        <begin position="377"/>
        <end position="405"/>
    </location>
</feature>
<dbReference type="EMBL" id="JROU02000189">
    <property type="protein sequence ID" value="OEH80104.1"/>
    <property type="molecule type" value="Genomic_DNA"/>
</dbReference>
<dbReference type="GO" id="GO:0016579">
    <property type="term" value="P:protein deubiquitination"/>
    <property type="evidence" value="ECO:0007669"/>
    <property type="project" value="InterPro"/>
</dbReference>
<evidence type="ECO:0000259" key="9">
    <source>
        <dbReference type="PROSITE" id="PS50235"/>
    </source>
</evidence>
<proteinExistence type="inferred from homology"/>
<dbReference type="SMART" id="SM00213">
    <property type="entry name" value="UBQ"/>
    <property type="match status" value="1"/>
</dbReference>
<name>A0A1D3D9H1_9EIME</name>
<sequence>MTTMEVQAAVKWGTKSFSVQIDPNEALEVFQAQLYTLTGVPIERQKLLCKGKTIKADADLKALAAAGCLKIMLMGTAEEKGIVNLGNTCYLASVLQMLRPATDFAALLKNFLPGGASTAQFAASGQQGAVRRLALALKDFYNQCDQTVEAVSPFLLVPTLREAYPQFSRRSTSQAGTTGVPMQQDAEECLGCLMAAVAESLEPGAAAGIAKTLPYVPLNAGSSALDLLFGVQVQVTTKRNNVEGQKEQEPTVQIERHRKLTCFLGTPQKPVSTIDESLKFSLGDEVVQAGTSASGSGAGEETLVRSNRIGSLALYLIVHFMRFEWKVGGTESEKAKICRSVKFSQTLDVFTYCTKELQDSFKVGRAILALRREREVSSGGASEASNTNSGATSSSAASAAATNGKSTEESTPTMQECDTKAANGEFKLGHLVGKPCPTGTYQLLSVVTHQGRYADSGHYVGWAKAGNPDTTQGPRSSEEKKQEEGKESESLTGPVAKRQKNVMMWRKFDDEKVSEVPWDSIDLSGGRSDYHVAYLLLMKHILVIPSEDELRAIENQYYGTSPIWGLQAGALSEGIVFAVRQGSTTPVANYTSYCALAISLDADIASLELYQT</sequence>
<dbReference type="Gene3D" id="3.10.20.90">
    <property type="entry name" value="Phosphatidylinositol 3-kinase Catalytic Subunit, Chain A, domain 1"/>
    <property type="match status" value="1"/>
</dbReference>
<keyword evidence="4 6" id="KW-0378">Hydrolase</keyword>
<dbReference type="VEuPathDB" id="ToxoDB:LOC34620081"/>
<keyword evidence="11" id="KW-1185">Reference proteome</keyword>
<dbReference type="PROSITE" id="PS00973">
    <property type="entry name" value="USP_2"/>
    <property type="match status" value="1"/>
</dbReference>
<dbReference type="PROSITE" id="PS50235">
    <property type="entry name" value="USP_3"/>
    <property type="match status" value="1"/>
</dbReference>
<dbReference type="GO" id="GO:0061136">
    <property type="term" value="P:regulation of proteasomal protein catabolic process"/>
    <property type="evidence" value="ECO:0007669"/>
    <property type="project" value="TreeGrafter"/>
</dbReference>
<comment type="caution">
    <text evidence="10">The sequence shown here is derived from an EMBL/GenBank/DDBJ whole genome shotgun (WGS) entry which is preliminary data.</text>
</comment>
<keyword evidence="3 6" id="KW-0833">Ubl conjugation pathway</keyword>
<keyword evidence="2 6" id="KW-0645">Protease</keyword>
<dbReference type="SUPFAM" id="SSF54236">
    <property type="entry name" value="Ubiquitin-like"/>
    <property type="match status" value="1"/>
</dbReference>
<dbReference type="GO" id="GO:0043161">
    <property type="term" value="P:proteasome-mediated ubiquitin-dependent protein catabolic process"/>
    <property type="evidence" value="ECO:0007669"/>
    <property type="project" value="InterPro"/>
</dbReference>
<dbReference type="InParanoid" id="A0A1D3D9H1"/>
<dbReference type="InterPro" id="IPR044635">
    <property type="entry name" value="UBP14-like"/>
</dbReference>
<dbReference type="FunCoup" id="A0A1D3D9H1">
    <property type="interactions" value="538"/>
</dbReference>
<feature type="domain" description="USP" evidence="9">
    <location>
        <begin position="80"/>
        <end position="541"/>
    </location>
</feature>
<comment type="similarity">
    <text evidence="6">Belongs to the peptidase C19 family.</text>
</comment>
<dbReference type="PANTHER" id="PTHR43982">
    <property type="entry name" value="UBIQUITIN CARBOXYL-TERMINAL HYDROLASE"/>
    <property type="match status" value="1"/>
</dbReference>
<dbReference type="GO" id="GO:0004843">
    <property type="term" value="F:cysteine-type deubiquitinase activity"/>
    <property type="evidence" value="ECO:0007669"/>
    <property type="project" value="UniProtKB-UniRule"/>
</dbReference>
<feature type="region of interest" description="Disordered" evidence="7">
    <location>
        <begin position="377"/>
        <end position="415"/>
    </location>
</feature>
<organism evidence="10 11">
    <name type="scientific">Cyclospora cayetanensis</name>
    <dbReference type="NCBI Taxonomy" id="88456"/>
    <lineage>
        <taxon>Eukaryota</taxon>
        <taxon>Sar</taxon>
        <taxon>Alveolata</taxon>
        <taxon>Apicomplexa</taxon>
        <taxon>Conoidasida</taxon>
        <taxon>Coccidia</taxon>
        <taxon>Eucoccidiorida</taxon>
        <taxon>Eimeriorina</taxon>
        <taxon>Eimeriidae</taxon>
        <taxon>Cyclospora</taxon>
    </lineage>
</organism>
<dbReference type="AlphaFoldDB" id="A0A1D3D9H1"/>
<dbReference type="InterPro" id="IPR028889">
    <property type="entry name" value="USP"/>
</dbReference>
<dbReference type="PANTHER" id="PTHR43982:SF1">
    <property type="entry name" value="UBIQUITIN CARBOXYL-TERMINAL HYDROLASE 14"/>
    <property type="match status" value="1"/>
</dbReference>
<reference evidence="10 11" key="1">
    <citation type="journal article" date="2016" name="BMC Genomics">
        <title>Comparative genomics reveals Cyclospora cayetanensis possesses coccidia-like metabolism and invasion components but unique surface antigens.</title>
        <authorList>
            <person name="Liu S."/>
            <person name="Wang L."/>
            <person name="Zheng H."/>
            <person name="Xu Z."/>
            <person name="Roellig D.M."/>
            <person name="Li N."/>
            <person name="Frace M.A."/>
            <person name="Tang K."/>
            <person name="Arrowood M.J."/>
            <person name="Moss D.M."/>
            <person name="Zhang L."/>
            <person name="Feng Y."/>
            <person name="Xiao L."/>
        </authorList>
    </citation>
    <scope>NUCLEOTIDE SEQUENCE [LARGE SCALE GENOMIC DNA]</scope>
    <source>
        <strain evidence="10 11">CHN_HEN01</strain>
    </source>
</reference>
<evidence type="ECO:0000259" key="8">
    <source>
        <dbReference type="PROSITE" id="PS50053"/>
    </source>
</evidence>
<evidence type="ECO:0000256" key="1">
    <source>
        <dbReference type="ARBA" id="ARBA00000707"/>
    </source>
</evidence>
<evidence type="ECO:0000256" key="2">
    <source>
        <dbReference type="ARBA" id="ARBA00022670"/>
    </source>
</evidence>